<comment type="caution">
    <text evidence="3">The sequence shown here is derived from an EMBL/GenBank/DDBJ whole genome shotgun (WGS) entry which is preliminary data.</text>
</comment>
<keyword evidence="4" id="KW-1185">Reference proteome</keyword>
<dbReference type="PANTHER" id="PTHR47508:SF1">
    <property type="entry name" value="NON-SPECIFIC SERINE_THREONINE PROTEIN KINASE"/>
    <property type="match status" value="1"/>
</dbReference>
<dbReference type="Pfam" id="PF00531">
    <property type="entry name" value="Death"/>
    <property type="match status" value="1"/>
</dbReference>
<dbReference type="InterPro" id="IPR000488">
    <property type="entry name" value="Death_dom"/>
</dbReference>
<dbReference type="Gene3D" id="1.10.533.10">
    <property type="entry name" value="Death Domain, Fas"/>
    <property type="match status" value="1"/>
</dbReference>
<proteinExistence type="predicted"/>
<evidence type="ECO:0000313" key="3">
    <source>
        <dbReference type="EMBL" id="PIK54437.1"/>
    </source>
</evidence>
<evidence type="ECO:0000256" key="1">
    <source>
        <dbReference type="SAM" id="Coils"/>
    </source>
</evidence>
<dbReference type="SMART" id="SM00005">
    <property type="entry name" value="DEATH"/>
    <property type="match status" value="1"/>
</dbReference>
<dbReference type="EMBL" id="MRZV01000248">
    <property type="protein sequence ID" value="PIK54437.1"/>
    <property type="molecule type" value="Genomic_DNA"/>
</dbReference>
<dbReference type="Gene3D" id="1.20.5.340">
    <property type="match status" value="1"/>
</dbReference>
<gene>
    <name evidence="3" type="ORF">BSL78_08650</name>
</gene>
<dbReference type="GO" id="GO:0007165">
    <property type="term" value="P:signal transduction"/>
    <property type="evidence" value="ECO:0007669"/>
    <property type="project" value="InterPro"/>
</dbReference>
<name>A0A2G8L2F7_STIJA</name>
<protein>
    <recommendedName>
        <fullName evidence="2">Death domain-containing protein</fullName>
    </recommendedName>
</protein>
<feature type="domain" description="Death" evidence="2">
    <location>
        <begin position="164"/>
        <end position="229"/>
    </location>
</feature>
<sequence>MAKKLKTIDPMWKTVILMEMKRIGQAHKEPLKKHRAAIEAEKNGTQMGLPDMVQSIIDFLEDRTLENVSTNVAEQKEQIGELDTRVTGTENDVKRLDEEVTEQGEKLEDVQNEVTEQGDRLETLEVVVDETVEKVEEIDHKTITNAPKWSRDVSKILNPEHEYDWRYLAIRLGYSGEDVRNWALSPDPTMAILAEWYTTHKSSDATYAILTALQDMGRTEAAEIVEKAL</sequence>
<feature type="coiled-coil region" evidence="1">
    <location>
        <begin position="65"/>
        <end position="127"/>
    </location>
</feature>
<dbReference type="PROSITE" id="PS50017">
    <property type="entry name" value="DEATH_DOMAIN"/>
    <property type="match status" value="1"/>
</dbReference>
<feature type="non-terminal residue" evidence="3">
    <location>
        <position position="229"/>
    </location>
</feature>
<dbReference type="OrthoDB" id="6078042at2759"/>
<evidence type="ECO:0000259" key="2">
    <source>
        <dbReference type="PROSITE" id="PS50017"/>
    </source>
</evidence>
<dbReference type="Proteomes" id="UP000230750">
    <property type="component" value="Unassembled WGS sequence"/>
</dbReference>
<reference evidence="3 4" key="1">
    <citation type="journal article" date="2017" name="PLoS Biol.">
        <title>The sea cucumber genome provides insights into morphological evolution and visceral regeneration.</title>
        <authorList>
            <person name="Zhang X."/>
            <person name="Sun L."/>
            <person name="Yuan J."/>
            <person name="Sun Y."/>
            <person name="Gao Y."/>
            <person name="Zhang L."/>
            <person name="Li S."/>
            <person name="Dai H."/>
            <person name="Hamel J.F."/>
            <person name="Liu C."/>
            <person name="Yu Y."/>
            <person name="Liu S."/>
            <person name="Lin W."/>
            <person name="Guo K."/>
            <person name="Jin S."/>
            <person name="Xu P."/>
            <person name="Storey K.B."/>
            <person name="Huan P."/>
            <person name="Zhang T."/>
            <person name="Zhou Y."/>
            <person name="Zhang J."/>
            <person name="Lin C."/>
            <person name="Li X."/>
            <person name="Xing L."/>
            <person name="Huo D."/>
            <person name="Sun M."/>
            <person name="Wang L."/>
            <person name="Mercier A."/>
            <person name="Li F."/>
            <person name="Yang H."/>
            <person name="Xiang J."/>
        </authorList>
    </citation>
    <scope>NUCLEOTIDE SEQUENCE [LARGE SCALE GENOMIC DNA]</scope>
    <source>
        <strain evidence="3">Shaxun</strain>
        <tissue evidence="3">Muscle</tissue>
    </source>
</reference>
<keyword evidence="1" id="KW-0175">Coiled coil</keyword>
<dbReference type="PANTHER" id="PTHR47508">
    <property type="entry name" value="SAM DOMAIN-CONTAINING PROTEIN-RELATED"/>
    <property type="match status" value="1"/>
</dbReference>
<dbReference type="AlphaFoldDB" id="A0A2G8L2F7"/>
<dbReference type="SUPFAM" id="SSF47986">
    <property type="entry name" value="DEATH domain"/>
    <property type="match status" value="1"/>
</dbReference>
<dbReference type="InterPro" id="IPR011029">
    <property type="entry name" value="DEATH-like_dom_sf"/>
</dbReference>
<evidence type="ECO:0000313" key="4">
    <source>
        <dbReference type="Proteomes" id="UP000230750"/>
    </source>
</evidence>
<organism evidence="3 4">
    <name type="scientific">Stichopus japonicus</name>
    <name type="common">Sea cucumber</name>
    <dbReference type="NCBI Taxonomy" id="307972"/>
    <lineage>
        <taxon>Eukaryota</taxon>
        <taxon>Metazoa</taxon>
        <taxon>Echinodermata</taxon>
        <taxon>Eleutherozoa</taxon>
        <taxon>Echinozoa</taxon>
        <taxon>Holothuroidea</taxon>
        <taxon>Aspidochirotacea</taxon>
        <taxon>Aspidochirotida</taxon>
        <taxon>Stichopodidae</taxon>
        <taxon>Apostichopus</taxon>
    </lineage>
</organism>
<accession>A0A2G8L2F7</accession>
<dbReference type="STRING" id="307972.A0A2G8L2F7"/>